<protein>
    <submittedName>
        <fullName evidence="2">Uncharacterized protein</fullName>
    </submittedName>
</protein>
<organism evidence="2 3">
    <name type="scientific">Tanacetum coccineum</name>
    <dbReference type="NCBI Taxonomy" id="301880"/>
    <lineage>
        <taxon>Eukaryota</taxon>
        <taxon>Viridiplantae</taxon>
        <taxon>Streptophyta</taxon>
        <taxon>Embryophyta</taxon>
        <taxon>Tracheophyta</taxon>
        <taxon>Spermatophyta</taxon>
        <taxon>Magnoliopsida</taxon>
        <taxon>eudicotyledons</taxon>
        <taxon>Gunneridae</taxon>
        <taxon>Pentapetalae</taxon>
        <taxon>asterids</taxon>
        <taxon>campanulids</taxon>
        <taxon>Asterales</taxon>
        <taxon>Asteraceae</taxon>
        <taxon>Asteroideae</taxon>
        <taxon>Anthemideae</taxon>
        <taxon>Anthemidinae</taxon>
        <taxon>Tanacetum</taxon>
    </lineage>
</organism>
<dbReference type="Proteomes" id="UP001151760">
    <property type="component" value="Unassembled WGS sequence"/>
</dbReference>
<sequence length="143" mass="16512">METRFRDTKRRMMTALEMVNMRVSYQIRQDLVRSEAYSKTLEARVIVLETEDARDDRSELRGRVNLLYRDRPIHHHLAVMVEREAWMAREAWGFSMDVSDDTCSCFGTTYYGSGNNQMAEFQGQQGSRKGRTADAPEEAGSCS</sequence>
<evidence type="ECO:0000256" key="1">
    <source>
        <dbReference type="SAM" id="MobiDB-lite"/>
    </source>
</evidence>
<reference evidence="2" key="2">
    <citation type="submission" date="2022-01" db="EMBL/GenBank/DDBJ databases">
        <authorList>
            <person name="Yamashiro T."/>
            <person name="Shiraishi A."/>
            <person name="Satake H."/>
            <person name="Nakayama K."/>
        </authorList>
    </citation>
    <scope>NUCLEOTIDE SEQUENCE</scope>
</reference>
<comment type="caution">
    <text evidence="2">The sequence shown here is derived from an EMBL/GenBank/DDBJ whole genome shotgun (WGS) entry which is preliminary data.</text>
</comment>
<reference evidence="2" key="1">
    <citation type="journal article" date="2022" name="Int. J. Mol. Sci.">
        <title>Draft Genome of Tanacetum Coccineum: Genomic Comparison of Closely Related Tanacetum-Family Plants.</title>
        <authorList>
            <person name="Yamashiro T."/>
            <person name="Shiraishi A."/>
            <person name="Nakayama K."/>
            <person name="Satake H."/>
        </authorList>
    </citation>
    <scope>NUCLEOTIDE SEQUENCE</scope>
</reference>
<gene>
    <name evidence="2" type="ORF">Tco_1092929</name>
</gene>
<dbReference type="EMBL" id="BQNB010020577">
    <property type="protein sequence ID" value="GJT97411.1"/>
    <property type="molecule type" value="Genomic_DNA"/>
</dbReference>
<name>A0ABQ5IB93_9ASTR</name>
<proteinExistence type="predicted"/>
<evidence type="ECO:0000313" key="2">
    <source>
        <dbReference type="EMBL" id="GJT97411.1"/>
    </source>
</evidence>
<keyword evidence="3" id="KW-1185">Reference proteome</keyword>
<accession>A0ABQ5IB93</accession>
<feature type="region of interest" description="Disordered" evidence="1">
    <location>
        <begin position="121"/>
        <end position="143"/>
    </location>
</feature>
<evidence type="ECO:0000313" key="3">
    <source>
        <dbReference type="Proteomes" id="UP001151760"/>
    </source>
</evidence>